<keyword evidence="3" id="KW-0804">Transcription</keyword>
<reference evidence="5 6" key="1">
    <citation type="submission" date="2018-12" db="EMBL/GenBank/DDBJ databases">
        <authorList>
            <person name="Yu L."/>
        </authorList>
    </citation>
    <scope>NUCLEOTIDE SEQUENCE [LARGE SCALE GENOMIC DNA]</scope>
    <source>
        <strain evidence="5 6">S5H2222</strain>
    </source>
</reference>
<organism evidence="5 6">
    <name type="scientific">Lysinibacillus telephonicus</name>
    <dbReference type="NCBI Taxonomy" id="1714840"/>
    <lineage>
        <taxon>Bacteria</taxon>
        <taxon>Bacillati</taxon>
        <taxon>Bacillota</taxon>
        <taxon>Bacilli</taxon>
        <taxon>Bacillales</taxon>
        <taxon>Bacillaceae</taxon>
        <taxon>Lysinibacillus</taxon>
    </lineage>
</organism>
<dbReference type="OrthoDB" id="2404954at2"/>
<dbReference type="PANTHER" id="PTHR35790">
    <property type="entry name" value="HTH-TYPE TRANSCRIPTIONAL REGULATOR PCHR"/>
    <property type="match status" value="1"/>
</dbReference>
<dbReference type="InterPro" id="IPR000835">
    <property type="entry name" value="HTH_MarR-typ"/>
</dbReference>
<dbReference type="InterPro" id="IPR036390">
    <property type="entry name" value="WH_DNA-bd_sf"/>
</dbReference>
<dbReference type="Pfam" id="PF13463">
    <property type="entry name" value="HTH_27"/>
    <property type="match status" value="1"/>
</dbReference>
<dbReference type="InterPro" id="IPR036388">
    <property type="entry name" value="WH-like_DNA-bd_sf"/>
</dbReference>
<keyword evidence="1" id="KW-0805">Transcription regulation</keyword>
<keyword evidence="6" id="KW-1185">Reference proteome</keyword>
<dbReference type="EMBL" id="RXNR01000003">
    <property type="protein sequence ID" value="RTQ96138.1"/>
    <property type="molecule type" value="Genomic_DNA"/>
</dbReference>
<gene>
    <name evidence="5" type="ORF">EKG35_01855</name>
</gene>
<evidence type="ECO:0000256" key="3">
    <source>
        <dbReference type="ARBA" id="ARBA00023163"/>
    </source>
</evidence>
<dbReference type="GO" id="GO:0003677">
    <property type="term" value="F:DNA binding"/>
    <property type="evidence" value="ECO:0007669"/>
    <property type="project" value="UniProtKB-KW"/>
</dbReference>
<dbReference type="SMART" id="SM00347">
    <property type="entry name" value="HTH_MARR"/>
    <property type="match status" value="1"/>
</dbReference>
<evidence type="ECO:0000256" key="1">
    <source>
        <dbReference type="ARBA" id="ARBA00023015"/>
    </source>
</evidence>
<sequence length="154" mass="18282">MLRYIKIKKNGVIILNNQYFIDLLNEYHLQINKMKERLWNEKSDIYISNSEWLIIKIIFKSSPTISNVSKRVNISRQATHKFIKSLETKGLLEIKNIQNNKKEKCVQLTKLGEQCFEQYEVLMEKIEKEICEKIGQDKFEVLIEILKTNCGLEK</sequence>
<dbReference type="GO" id="GO:0003700">
    <property type="term" value="F:DNA-binding transcription factor activity"/>
    <property type="evidence" value="ECO:0007669"/>
    <property type="project" value="InterPro"/>
</dbReference>
<accession>A0A431UX23</accession>
<evidence type="ECO:0000256" key="2">
    <source>
        <dbReference type="ARBA" id="ARBA00023125"/>
    </source>
</evidence>
<evidence type="ECO:0000313" key="5">
    <source>
        <dbReference type="EMBL" id="RTQ96138.1"/>
    </source>
</evidence>
<protein>
    <submittedName>
        <fullName evidence="5">MarR family transcriptional regulator</fullName>
    </submittedName>
</protein>
<dbReference type="PANTHER" id="PTHR35790:SF4">
    <property type="entry name" value="HTH-TYPE TRANSCRIPTIONAL REGULATOR PCHR"/>
    <property type="match status" value="1"/>
</dbReference>
<name>A0A431UX23_9BACI</name>
<dbReference type="SUPFAM" id="SSF46785">
    <property type="entry name" value="Winged helix' DNA-binding domain"/>
    <property type="match status" value="1"/>
</dbReference>
<dbReference type="InterPro" id="IPR052067">
    <property type="entry name" value="Metal_resp_HTH_trans_reg"/>
</dbReference>
<evidence type="ECO:0000259" key="4">
    <source>
        <dbReference type="SMART" id="SM00347"/>
    </source>
</evidence>
<dbReference type="Gene3D" id="1.10.10.10">
    <property type="entry name" value="Winged helix-like DNA-binding domain superfamily/Winged helix DNA-binding domain"/>
    <property type="match status" value="1"/>
</dbReference>
<keyword evidence="2" id="KW-0238">DNA-binding</keyword>
<dbReference type="RefSeq" id="WP_126292612.1">
    <property type="nucleotide sequence ID" value="NZ_CP155468.1"/>
</dbReference>
<dbReference type="Proteomes" id="UP000276349">
    <property type="component" value="Unassembled WGS sequence"/>
</dbReference>
<evidence type="ECO:0000313" key="6">
    <source>
        <dbReference type="Proteomes" id="UP000276349"/>
    </source>
</evidence>
<proteinExistence type="predicted"/>
<dbReference type="AlphaFoldDB" id="A0A431UX23"/>
<feature type="domain" description="HTH marR-type" evidence="4">
    <location>
        <begin position="40"/>
        <end position="139"/>
    </location>
</feature>
<comment type="caution">
    <text evidence="5">The sequence shown here is derived from an EMBL/GenBank/DDBJ whole genome shotgun (WGS) entry which is preliminary data.</text>
</comment>